<sequence length="168" mass="19258">MAELTLFFDGNCPLCIAEINALAKRNSKQLIQFEDLHQNDFATQFPDIDRQEAMRVIHGKLRGKVITGIDVNYHAWRLVGKEFWVKPLAWRLTRPLAKLGYRLFAANRHTISKLYAKLTKQETLDKQGCSCAIPTTVHQSSHTNKVTDGLPNTEHNIDSIDSKRKMRQ</sequence>
<feature type="compositionally biased region" description="Basic and acidic residues" evidence="1">
    <location>
        <begin position="155"/>
        <end position="168"/>
    </location>
</feature>
<dbReference type="EMBL" id="QUOV01000001">
    <property type="protein sequence ID" value="REL34578.1"/>
    <property type="molecule type" value="Genomic_DNA"/>
</dbReference>
<dbReference type="Proteomes" id="UP000256999">
    <property type="component" value="Unassembled WGS sequence"/>
</dbReference>
<dbReference type="Pfam" id="PF04134">
    <property type="entry name" value="DCC1-like"/>
    <property type="match status" value="1"/>
</dbReference>
<name>A0A3E0UC47_9GAMM</name>
<proteinExistence type="predicted"/>
<gene>
    <name evidence="2" type="ORF">DXX92_03960</name>
</gene>
<evidence type="ECO:0000313" key="3">
    <source>
        <dbReference type="Proteomes" id="UP000256999"/>
    </source>
</evidence>
<dbReference type="InterPro" id="IPR044691">
    <property type="entry name" value="DCC1_Trx"/>
</dbReference>
<accession>A0A3E0UC47</accession>
<evidence type="ECO:0000313" key="2">
    <source>
        <dbReference type="EMBL" id="REL34578.1"/>
    </source>
</evidence>
<dbReference type="PANTHER" id="PTHR34290:SF2">
    <property type="entry name" value="OS04G0668800 PROTEIN"/>
    <property type="match status" value="1"/>
</dbReference>
<reference evidence="2 3" key="1">
    <citation type="submission" date="2018-08" db="EMBL/GenBank/DDBJ databases">
        <title>Thalassotalea euphylliae genome.</title>
        <authorList>
            <person name="Summers S."/>
            <person name="Rice S.A."/>
            <person name="Freckelton M.L."/>
            <person name="Nedved B.T."/>
            <person name="Hadfield M.G."/>
        </authorList>
    </citation>
    <scope>NUCLEOTIDE SEQUENCE [LARGE SCALE GENOMIC DNA]</scope>
    <source>
        <strain evidence="2 3">H2</strain>
    </source>
</reference>
<evidence type="ECO:0000256" key="1">
    <source>
        <dbReference type="SAM" id="MobiDB-lite"/>
    </source>
</evidence>
<dbReference type="InterPro" id="IPR007263">
    <property type="entry name" value="DCC1-like"/>
</dbReference>
<dbReference type="AlphaFoldDB" id="A0A3E0UC47"/>
<feature type="region of interest" description="Disordered" evidence="1">
    <location>
        <begin position="140"/>
        <end position="168"/>
    </location>
</feature>
<protein>
    <submittedName>
        <fullName evidence="2">DUF393 domain-containing protein</fullName>
    </submittedName>
</protein>
<dbReference type="OrthoDB" id="5294764at2"/>
<organism evidence="2 3">
    <name type="scientific">Thalassotalea euphylliae</name>
    <dbReference type="NCBI Taxonomy" id="1655234"/>
    <lineage>
        <taxon>Bacteria</taxon>
        <taxon>Pseudomonadati</taxon>
        <taxon>Pseudomonadota</taxon>
        <taxon>Gammaproteobacteria</taxon>
        <taxon>Alteromonadales</taxon>
        <taxon>Colwelliaceae</taxon>
        <taxon>Thalassotalea</taxon>
    </lineage>
</organism>
<comment type="caution">
    <text evidence="2">The sequence shown here is derived from an EMBL/GenBank/DDBJ whole genome shotgun (WGS) entry which is preliminary data.</text>
</comment>
<dbReference type="GO" id="GO:0015035">
    <property type="term" value="F:protein-disulfide reductase activity"/>
    <property type="evidence" value="ECO:0007669"/>
    <property type="project" value="InterPro"/>
</dbReference>
<dbReference type="PANTHER" id="PTHR34290">
    <property type="entry name" value="SI:CH73-390P7.2"/>
    <property type="match status" value="1"/>
</dbReference>
<dbReference type="RefSeq" id="WP_115999255.1">
    <property type="nucleotide sequence ID" value="NZ_QUOV01000001.1"/>
</dbReference>